<dbReference type="HOGENOM" id="CLU_071262_0_0_11"/>
<dbReference type="EMBL" id="CP000475">
    <property type="protein sequence ID" value="ABM10542.1"/>
    <property type="molecule type" value="Genomic_DNA"/>
</dbReference>
<evidence type="ECO:0000313" key="3">
    <source>
        <dbReference type="Proteomes" id="UP000000637"/>
    </source>
</evidence>
<feature type="chain" id="PRO_5002636214" description="ATP/GTP-binding protein" evidence="1">
    <location>
        <begin position="19"/>
        <end position="314"/>
    </location>
</feature>
<keyword evidence="1" id="KW-0732">Signal</keyword>
<reference evidence="2 3" key="1">
    <citation type="journal article" date="2006" name="PLoS Genet.">
        <title>Secrets of soil survival revealed by the genome sequence of Arthrobacter aurescens TC1.</title>
        <authorList>
            <person name="Mongodin E.F."/>
            <person name="Shapir N."/>
            <person name="Daugherty S.C."/>
            <person name="DeBoy R.T."/>
            <person name="Emerson J.B."/>
            <person name="Shvartzbeyn A."/>
            <person name="Radune D."/>
            <person name="Vamathevan J."/>
            <person name="Riggs F."/>
            <person name="Grinberg V."/>
            <person name="Khouri H."/>
            <person name="Wackett L.P."/>
            <person name="Nelson K.E."/>
            <person name="Sadowsky M.J."/>
        </authorList>
    </citation>
    <scope>NUCLEOTIDE SEQUENCE [LARGE SCALE GENOMIC DNA]</scope>
    <source>
        <strain evidence="2 3">TC1</strain>
    </source>
</reference>
<organism evidence="2 3">
    <name type="scientific">Paenarthrobacter aurescens (strain TC1)</name>
    <dbReference type="NCBI Taxonomy" id="290340"/>
    <lineage>
        <taxon>Bacteria</taxon>
        <taxon>Bacillati</taxon>
        <taxon>Actinomycetota</taxon>
        <taxon>Actinomycetes</taxon>
        <taxon>Micrococcales</taxon>
        <taxon>Micrococcaceae</taxon>
        <taxon>Paenarthrobacter</taxon>
    </lineage>
</organism>
<name>A1RCC3_PAEAT</name>
<geneLocation type="plasmid" evidence="2 3">
    <name>pTC1</name>
</geneLocation>
<dbReference type="Proteomes" id="UP000000637">
    <property type="component" value="Plasmid pTC1"/>
</dbReference>
<proteinExistence type="predicted"/>
<feature type="signal peptide" evidence="1">
    <location>
        <begin position="1"/>
        <end position="18"/>
    </location>
</feature>
<sequence length="314" mass="32144">MCGLVLSSLLVPSGAAHAGGGAPSCPAGETPQQIPGGWICVVVVNPGTPGGSDNGGNTGGSGSTGGTPAVCNDIYTGEEVPCTDPNAGAWFPGAMNGAGCNAFMLSPQPPAGDPMWEGHDPSEGSVWGCDTDFANNGNTFFVPNGEGPTVVDPAVLAQRALGRMKLVSADAQIAPGPDFHTYINIDNWLWLPAGQWETLSLSVAAGPTRVTVTAAPTRVDWNMGNGETKQCTDAGREWKKGMGDAATTTCSYAYTSLKDPAGDKHTVSAQLVYSVTWTCSGTCLTPSGDLGEVTAPAGDTTTIEVRQRQTVVTH</sequence>
<keyword evidence="3" id="KW-1185">Reference proteome</keyword>
<evidence type="ECO:0008006" key="4">
    <source>
        <dbReference type="Google" id="ProtNLM"/>
    </source>
</evidence>
<keyword evidence="2" id="KW-0614">Plasmid</keyword>
<evidence type="ECO:0000313" key="2">
    <source>
        <dbReference type="EMBL" id="ABM10542.1"/>
    </source>
</evidence>
<dbReference type="KEGG" id="aau:AAur_pTC10011"/>
<protein>
    <recommendedName>
        <fullName evidence="4">ATP/GTP-binding protein</fullName>
    </recommendedName>
</protein>
<gene>
    <name evidence="2" type="ordered locus">AAur_pTC10011</name>
</gene>
<accession>A1RCC3</accession>
<dbReference type="AlphaFoldDB" id="A1RCC3"/>
<evidence type="ECO:0000256" key="1">
    <source>
        <dbReference type="SAM" id="SignalP"/>
    </source>
</evidence>